<proteinExistence type="predicted"/>
<dbReference type="EMBL" id="JAACNH010000006">
    <property type="protein sequence ID" value="KAG8439073.1"/>
    <property type="molecule type" value="Genomic_DNA"/>
</dbReference>
<sequence length="90" mass="10623">MSCNFSLDYAGCMCLLEGVQELPEIHSLHTHTHTHRGEIGDTDLKGHFSGYQDWWLFLWYPLRLLWSVQPWNLQIENIIGFKQSIRVNHL</sequence>
<dbReference type="AlphaFoldDB" id="A0A8T2J5M0"/>
<organism evidence="1 2">
    <name type="scientific">Hymenochirus boettgeri</name>
    <name type="common">Congo dwarf clawed frog</name>
    <dbReference type="NCBI Taxonomy" id="247094"/>
    <lineage>
        <taxon>Eukaryota</taxon>
        <taxon>Metazoa</taxon>
        <taxon>Chordata</taxon>
        <taxon>Craniata</taxon>
        <taxon>Vertebrata</taxon>
        <taxon>Euteleostomi</taxon>
        <taxon>Amphibia</taxon>
        <taxon>Batrachia</taxon>
        <taxon>Anura</taxon>
        <taxon>Pipoidea</taxon>
        <taxon>Pipidae</taxon>
        <taxon>Pipinae</taxon>
        <taxon>Hymenochirus</taxon>
    </lineage>
</organism>
<protein>
    <submittedName>
        <fullName evidence="1">Uncharacterized protein</fullName>
    </submittedName>
</protein>
<comment type="caution">
    <text evidence="1">The sequence shown here is derived from an EMBL/GenBank/DDBJ whole genome shotgun (WGS) entry which is preliminary data.</text>
</comment>
<gene>
    <name evidence="1" type="ORF">GDO86_005325</name>
</gene>
<accession>A0A8T2J5M0</accession>
<dbReference type="Proteomes" id="UP000812440">
    <property type="component" value="Chromosome 3"/>
</dbReference>
<keyword evidence="2" id="KW-1185">Reference proteome</keyword>
<reference evidence="1" key="1">
    <citation type="thesis" date="2020" institute="ProQuest LLC" country="789 East Eisenhower Parkway, Ann Arbor, MI, USA">
        <title>Comparative Genomics and Chromosome Evolution.</title>
        <authorList>
            <person name="Mudd A.B."/>
        </authorList>
    </citation>
    <scope>NUCLEOTIDE SEQUENCE</scope>
    <source>
        <strain evidence="1">Female2</strain>
        <tissue evidence="1">Blood</tissue>
    </source>
</reference>
<evidence type="ECO:0000313" key="2">
    <source>
        <dbReference type="Proteomes" id="UP000812440"/>
    </source>
</evidence>
<evidence type="ECO:0000313" key="1">
    <source>
        <dbReference type="EMBL" id="KAG8439073.1"/>
    </source>
</evidence>
<name>A0A8T2J5M0_9PIPI</name>